<organism evidence="2 3">
    <name type="scientific">Tegillarca granosa</name>
    <name type="common">Malaysian cockle</name>
    <name type="synonym">Anadara granosa</name>
    <dbReference type="NCBI Taxonomy" id="220873"/>
    <lineage>
        <taxon>Eukaryota</taxon>
        <taxon>Metazoa</taxon>
        <taxon>Spiralia</taxon>
        <taxon>Lophotrochozoa</taxon>
        <taxon>Mollusca</taxon>
        <taxon>Bivalvia</taxon>
        <taxon>Autobranchia</taxon>
        <taxon>Pteriomorphia</taxon>
        <taxon>Arcoida</taxon>
        <taxon>Arcoidea</taxon>
        <taxon>Arcidae</taxon>
        <taxon>Tegillarca</taxon>
    </lineage>
</organism>
<feature type="region of interest" description="Disordered" evidence="1">
    <location>
        <begin position="134"/>
        <end position="199"/>
    </location>
</feature>
<dbReference type="Proteomes" id="UP001217089">
    <property type="component" value="Unassembled WGS sequence"/>
</dbReference>
<name>A0ABQ9FRY3_TEGGR</name>
<feature type="compositionally biased region" description="Basic residues" evidence="1">
    <location>
        <begin position="158"/>
        <end position="167"/>
    </location>
</feature>
<protein>
    <submittedName>
        <fullName evidence="2">Uncharacterized protein</fullName>
    </submittedName>
</protein>
<keyword evidence="3" id="KW-1185">Reference proteome</keyword>
<dbReference type="EMBL" id="JARBDR010000141">
    <property type="protein sequence ID" value="KAJ8320018.1"/>
    <property type="molecule type" value="Genomic_DNA"/>
</dbReference>
<feature type="region of interest" description="Disordered" evidence="1">
    <location>
        <begin position="246"/>
        <end position="274"/>
    </location>
</feature>
<accession>A0ABQ9FRY3</accession>
<sequence length="1071" mass="122028">MHSERSEIWKEVTTMLRLEVSRSLEDQRIKFDGKTPPNLDQLTPWERELLKRKPIIPLDGFIPNSVVRKCLGYIKPETPLSLKKKTDVGRWKVKPIPRVDPKHMPAGWIPEYIEEENEDDFDNTRQIILDYADTESEHGSTDSSSSTIVNDKDTEIKKPKRPKHKHRCDTDLDSELEDDSKCEEVTPQDETKKKAQPMVGSKMSLLKPCDNVKTEPLSWNFIDEDDRSSTAPTPWKKMGMMMRATSNLSTTSSKSEKKPRSSSKRSEPSTPTTRYELKSKKFEFNKFDFDLGPPDRLKSVSRDPSRERSKSFRLTNMVVDEESTDIRFKEGEKSGKRRLFPAVDLDVVHQLLDENWFPDLQGSPSFDSIMSHLMNLLDDTDNQEQHEKVCDYILALHKEIGIPDIYLDRIVSKISNQLGHSKKNIKHDGLRTLKELGGDRQDVLATILPKLIDSQADIRAEAADILASLVGVRDKDDLLQLMESMGISSKYNSKGDEQEALKALAMRLDIPYRTDTFNEWIGNWVDDLSSPGLRDVDDLKLADIDKTWDGWEKQKKFPESLHISESNSRASNRLKELSFISDNSGGAFWTPETQASGRRQKSFHLEERRRDSISTTSRESSNYRRRRFDPRNPMVYQYYLKRLGKRTKSGKILKGGVVSEESEEEFVDNIPSKITDIMDVSSVASSQEFLETLSSQVGDGMSTHDSGIGRDMSELSSSRRESGKIIPVSSSQYSEKYVSQVRVQKWPSKQDWVTRHQLSPVKSTGALSEISPSPVLQKTIAADWQKFFETPTALERKRLDRVRKEYSKGKLKPVEKPTIRYIADGLPTLPGEAGMRLLHTIKVGDKSQLVDTEGRHRIQSIPGKLMVHTRDENSGMSKYGILQMKWTTGVPCSMTRDYDDFSSKSGTCTPTTVASTMTTRSSVSRLDGSKLPELQKGKKVSRSKIKPIRSDESVLPTIDSSGPYSPDFEWEHPLPPPPAKDSRTNVAYIKKQHDYYCKYYNLAKKNMQRDISISKYLRNIEKRECRLPDIVVKHALNKSVPAPTLQKSLSKLSRTHSIIFPPITLAQLINT</sequence>
<proteinExistence type="predicted"/>
<dbReference type="InterPro" id="IPR016024">
    <property type="entry name" value="ARM-type_fold"/>
</dbReference>
<gene>
    <name evidence="2" type="ORF">KUTeg_001605</name>
</gene>
<feature type="compositionally biased region" description="Basic and acidic residues" evidence="1">
    <location>
        <begin position="603"/>
        <end position="612"/>
    </location>
</feature>
<dbReference type="SUPFAM" id="SSF48371">
    <property type="entry name" value="ARM repeat"/>
    <property type="match status" value="1"/>
</dbReference>
<comment type="caution">
    <text evidence="2">The sequence shown here is derived from an EMBL/GenBank/DDBJ whole genome shotgun (WGS) entry which is preliminary data.</text>
</comment>
<feature type="region of interest" description="Disordered" evidence="1">
    <location>
        <begin position="588"/>
        <end position="627"/>
    </location>
</feature>
<reference evidence="2 3" key="1">
    <citation type="submission" date="2022-12" db="EMBL/GenBank/DDBJ databases">
        <title>Chromosome-level genome of Tegillarca granosa.</title>
        <authorList>
            <person name="Kim J."/>
        </authorList>
    </citation>
    <scope>NUCLEOTIDE SEQUENCE [LARGE SCALE GENOMIC DNA]</scope>
    <source>
        <strain evidence="2">Teg-2019</strain>
        <tissue evidence="2">Adductor muscle</tissue>
    </source>
</reference>
<feature type="region of interest" description="Disordered" evidence="1">
    <location>
        <begin position="697"/>
        <end position="724"/>
    </location>
</feature>
<feature type="compositionally biased region" description="Acidic residues" evidence="1">
    <location>
        <begin position="171"/>
        <end position="181"/>
    </location>
</feature>
<evidence type="ECO:0000256" key="1">
    <source>
        <dbReference type="SAM" id="MobiDB-lite"/>
    </source>
</evidence>
<feature type="compositionally biased region" description="Basic and acidic residues" evidence="1">
    <location>
        <begin position="707"/>
        <end position="723"/>
    </location>
</feature>
<dbReference type="Gene3D" id="1.25.10.10">
    <property type="entry name" value="Leucine-rich Repeat Variant"/>
    <property type="match status" value="1"/>
</dbReference>
<feature type="compositionally biased region" description="Basic and acidic residues" evidence="1">
    <location>
        <begin position="254"/>
        <end position="267"/>
    </location>
</feature>
<evidence type="ECO:0000313" key="2">
    <source>
        <dbReference type="EMBL" id="KAJ8320018.1"/>
    </source>
</evidence>
<evidence type="ECO:0000313" key="3">
    <source>
        <dbReference type="Proteomes" id="UP001217089"/>
    </source>
</evidence>
<dbReference type="InterPro" id="IPR011989">
    <property type="entry name" value="ARM-like"/>
</dbReference>